<dbReference type="PANTHER" id="PTHR13932:SF5">
    <property type="entry name" value="RADICAL S-ADENOSYL METHIONINE DOMAIN-CONTAINING PROTEIN 1, MITOCHONDRIAL"/>
    <property type="match status" value="1"/>
</dbReference>
<feature type="domain" description="Radical SAM core" evidence="11">
    <location>
        <begin position="12"/>
        <end position="249"/>
    </location>
</feature>
<evidence type="ECO:0000259" key="11">
    <source>
        <dbReference type="PROSITE" id="PS51918"/>
    </source>
</evidence>
<name>A0A9X4RM45_9BACT</name>
<keyword evidence="6 10" id="KW-0479">Metal-binding</keyword>
<evidence type="ECO:0000313" key="13">
    <source>
        <dbReference type="Proteomes" id="UP001154240"/>
    </source>
</evidence>
<dbReference type="InterPro" id="IPR004559">
    <property type="entry name" value="HemW-like"/>
</dbReference>
<comment type="similarity">
    <text evidence="2">Belongs to the anaerobic coproporphyrinogen-III oxidase family. HemW subfamily.</text>
</comment>
<evidence type="ECO:0000313" key="12">
    <source>
        <dbReference type="EMBL" id="MDG4475793.1"/>
    </source>
</evidence>
<keyword evidence="7 10" id="KW-0408">Iron</keyword>
<dbReference type="GO" id="GO:0004109">
    <property type="term" value="F:coproporphyrinogen oxidase activity"/>
    <property type="evidence" value="ECO:0007669"/>
    <property type="project" value="InterPro"/>
</dbReference>
<dbReference type="EMBL" id="JAPHEH010000001">
    <property type="protein sequence ID" value="MDG4475793.1"/>
    <property type="molecule type" value="Genomic_DNA"/>
</dbReference>
<protein>
    <recommendedName>
        <fullName evidence="3 10">Heme chaperone HemW</fullName>
    </recommendedName>
</protein>
<evidence type="ECO:0000256" key="7">
    <source>
        <dbReference type="ARBA" id="ARBA00023004"/>
    </source>
</evidence>
<evidence type="ECO:0000256" key="6">
    <source>
        <dbReference type="ARBA" id="ARBA00022723"/>
    </source>
</evidence>
<dbReference type="SMART" id="SM00729">
    <property type="entry name" value="Elp3"/>
    <property type="match status" value="1"/>
</dbReference>
<evidence type="ECO:0000256" key="10">
    <source>
        <dbReference type="RuleBase" id="RU364116"/>
    </source>
</evidence>
<reference evidence="12" key="2">
    <citation type="submission" date="2022-10" db="EMBL/GenBank/DDBJ databases">
        <authorList>
            <person name="Aronson H.S."/>
        </authorList>
    </citation>
    <scope>NUCLEOTIDE SEQUENCE</scope>
    <source>
        <strain evidence="12">RS19-109</strain>
    </source>
</reference>
<dbReference type="PANTHER" id="PTHR13932">
    <property type="entry name" value="COPROPORPHYRINIGEN III OXIDASE"/>
    <property type="match status" value="1"/>
</dbReference>
<dbReference type="Proteomes" id="UP001154240">
    <property type="component" value="Unassembled WGS sequence"/>
</dbReference>
<dbReference type="SUPFAM" id="SSF102114">
    <property type="entry name" value="Radical SAM enzymes"/>
    <property type="match status" value="1"/>
</dbReference>
<keyword evidence="4 10" id="KW-0349">Heme</keyword>
<dbReference type="GO" id="GO:0005737">
    <property type="term" value="C:cytoplasm"/>
    <property type="evidence" value="ECO:0007669"/>
    <property type="project" value="UniProtKB-SubCell"/>
</dbReference>
<keyword evidence="10" id="KW-0963">Cytoplasm</keyword>
<keyword evidence="9 10" id="KW-0143">Chaperone</keyword>
<dbReference type="SFLD" id="SFLDF00562">
    <property type="entry name" value="HemN-like__clustered_with_heat"/>
    <property type="match status" value="1"/>
</dbReference>
<proteinExistence type="inferred from homology"/>
<dbReference type="Gene3D" id="3.20.20.70">
    <property type="entry name" value="Aldolase class I"/>
    <property type="match status" value="1"/>
</dbReference>
<dbReference type="InterPro" id="IPR058240">
    <property type="entry name" value="rSAM_sf"/>
</dbReference>
<dbReference type="GO" id="GO:0006779">
    <property type="term" value="P:porphyrin-containing compound biosynthetic process"/>
    <property type="evidence" value="ECO:0007669"/>
    <property type="project" value="InterPro"/>
</dbReference>
<dbReference type="InterPro" id="IPR006638">
    <property type="entry name" value="Elp3/MiaA/NifB-like_rSAM"/>
</dbReference>
<dbReference type="Pfam" id="PF06969">
    <property type="entry name" value="HemN_C"/>
    <property type="match status" value="1"/>
</dbReference>
<evidence type="ECO:0000256" key="5">
    <source>
        <dbReference type="ARBA" id="ARBA00022691"/>
    </source>
</evidence>
<evidence type="ECO:0000256" key="9">
    <source>
        <dbReference type="ARBA" id="ARBA00023186"/>
    </source>
</evidence>
<dbReference type="SFLD" id="SFLDG01065">
    <property type="entry name" value="anaerobic_coproporphyrinogen-I"/>
    <property type="match status" value="1"/>
</dbReference>
<dbReference type="AlphaFoldDB" id="A0A9X4RM45"/>
<sequence length="392" mass="42730">MPEAISTVFTPASGEEVPGLYLHIPFCKSRCAYCSFNSHACQSPPAAYLAALASQIRYWADQQWCRERVFATLFIGGGTPTIYGGDELAELVRLCLTSFRFTEDAEITVEGNPNTVTVEALTTLRRAGVNRLSLGVQAFSDRLLGALGRSHTKGEACAAIKAARKGGFTNINLDLMYGLPGQSATDWRESLDQALAFGPEHLACYELTIEEDTPFGRLVEKGALILPEEEEAMAMAALTHDLLAQAGLQRYEISNYAMPGKECRHNLNYWRNGSYLGLGAGAVSCLSGFRFGTVREPGEFTGLVQKGELPLAEGECLPLAARFRESVVMELRMLDGVSFARMQRRFGLTPPGYYGNILDELQAQGLIVVTQDSLRLTEAGLPVANQVLARLV</sequence>
<dbReference type="GO" id="GO:0046872">
    <property type="term" value="F:metal ion binding"/>
    <property type="evidence" value="ECO:0007669"/>
    <property type="project" value="UniProtKB-UniRule"/>
</dbReference>
<keyword evidence="13" id="KW-1185">Reference proteome</keyword>
<dbReference type="Pfam" id="PF04055">
    <property type="entry name" value="Radical_SAM"/>
    <property type="match status" value="1"/>
</dbReference>
<evidence type="ECO:0000256" key="8">
    <source>
        <dbReference type="ARBA" id="ARBA00023014"/>
    </source>
</evidence>
<dbReference type="InterPro" id="IPR007197">
    <property type="entry name" value="rSAM"/>
</dbReference>
<accession>A0A9X4RM45</accession>
<dbReference type="PROSITE" id="PS51918">
    <property type="entry name" value="RADICAL_SAM"/>
    <property type="match status" value="1"/>
</dbReference>
<dbReference type="SFLD" id="SFLDF00288">
    <property type="entry name" value="HemN-like__clustered_with_nucl"/>
    <property type="match status" value="1"/>
</dbReference>
<keyword evidence="8 10" id="KW-0411">Iron-sulfur</keyword>
<evidence type="ECO:0000256" key="4">
    <source>
        <dbReference type="ARBA" id="ARBA00022617"/>
    </source>
</evidence>
<dbReference type="NCBIfam" id="TIGR00539">
    <property type="entry name" value="hemN_rel"/>
    <property type="match status" value="1"/>
</dbReference>
<dbReference type="CDD" id="cd01335">
    <property type="entry name" value="Radical_SAM"/>
    <property type="match status" value="1"/>
</dbReference>
<evidence type="ECO:0000256" key="2">
    <source>
        <dbReference type="ARBA" id="ARBA00006100"/>
    </source>
</evidence>
<organism evidence="12 13">
    <name type="scientific">Thiovibrio frasassiensis</name>
    <dbReference type="NCBI Taxonomy" id="2984131"/>
    <lineage>
        <taxon>Bacteria</taxon>
        <taxon>Pseudomonadati</taxon>
        <taxon>Thermodesulfobacteriota</taxon>
        <taxon>Desulfobulbia</taxon>
        <taxon>Desulfobulbales</taxon>
        <taxon>Thiovibrionaceae</taxon>
        <taxon>Thiovibrio</taxon>
    </lineage>
</organism>
<gene>
    <name evidence="12" type="primary">hemW</name>
    <name evidence="12" type="ORF">OLX77_06425</name>
</gene>
<comment type="subcellular location">
    <subcellularLocation>
        <location evidence="10">Cytoplasm</location>
    </subcellularLocation>
</comment>
<dbReference type="RefSeq" id="WP_307632768.1">
    <property type="nucleotide sequence ID" value="NZ_JAPHEH010000001.1"/>
</dbReference>
<comment type="function">
    <text evidence="10">Probably acts as a heme chaperone, transferring heme to an unknown acceptor. Binds one molecule of heme per monomer, possibly covalently. Binds 1 [4Fe-4S] cluster. The cluster is coordinated with 3 cysteines and an exchangeable S-adenosyl-L-methionine.</text>
</comment>
<keyword evidence="10" id="KW-0004">4Fe-4S</keyword>
<evidence type="ECO:0000256" key="1">
    <source>
        <dbReference type="ARBA" id="ARBA00001966"/>
    </source>
</evidence>
<keyword evidence="5 10" id="KW-0949">S-adenosyl-L-methionine</keyword>
<dbReference type="GO" id="GO:0051539">
    <property type="term" value="F:4 iron, 4 sulfur cluster binding"/>
    <property type="evidence" value="ECO:0007669"/>
    <property type="project" value="UniProtKB-UniRule"/>
</dbReference>
<comment type="cofactor">
    <cofactor evidence="1">
        <name>[4Fe-4S] cluster</name>
        <dbReference type="ChEBI" id="CHEBI:49883"/>
    </cofactor>
</comment>
<dbReference type="InterPro" id="IPR010723">
    <property type="entry name" value="HemN_C"/>
</dbReference>
<dbReference type="InterPro" id="IPR034505">
    <property type="entry name" value="Coproporphyrinogen-III_oxidase"/>
</dbReference>
<comment type="caution">
    <text evidence="12">The sequence shown here is derived from an EMBL/GenBank/DDBJ whole genome shotgun (WGS) entry which is preliminary data.</text>
</comment>
<evidence type="ECO:0000256" key="3">
    <source>
        <dbReference type="ARBA" id="ARBA00017228"/>
    </source>
</evidence>
<dbReference type="InterPro" id="IPR013785">
    <property type="entry name" value="Aldolase_TIM"/>
</dbReference>
<reference evidence="12" key="1">
    <citation type="journal article" date="2022" name="bioRxiv">
        <title>Thiovibrio frasassiensisgen. nov., sp. nov., an autotrophic, elemental sulfur disproportionating bacterium isolated from sulfidic karst sediment, and proposal of Thiovibrionaceae fam. nov.</title>
        <authorList>
            <person name="Aronson H."/>
            <person name="Thomas C."/>
            <person name="Bhattacharyya M."/>
            <person name="Eckstein S."/>
            <person name="Jensen S."/>
            <person name="Barco R."/>
            <person name="Macalady J."/>
            <person name="Amend J."/>
        </authorList>
    </citation>
    <scope>NUCLEOTIDE SEQUENCE</scope>
    <source>
        <strain evidence="12">RS19-109</strain>
    </source>
</reference>
<dbReference type="SFLD" id="SFLDS00029">
    <property type="entry name" value="Radical_SAM"/>
    <property type="match status" value="1"/>
</dbReference>
<dbReference type="SFLD" id="SFLDG01082">
    <property type="entry name" value="B12-binding_domain_containing"/>
    <property type="match status" value="1"/>
</dbReference>